<feature type="region of interest" description="Disordered" evidence="2">
    <location>
        <begin position="65"/>
        <end position="91"/>
    </location>
</feature>
<feature type="region of interest" description="Disordered" evidence="2">
    <location>
        <begin position="755"/>
        <end position="794"/>
    </location>
</feature>
<feature type="compositionally biased region" description="Polar residues" evidence="2">
    <location>
        <begin position="292"/>
        <end position="301"/>
    </location>
</feature>
<evidence type="ECO:0000256" key="2">
    <source>
        <dbReference type="SAM" id="MobiDB-lite"/>
    </source>
</evidence>
<proteinExistence type="inferred from homology"/>
<keyword evidence="4" id="KW-1185">Reference proteome</keyword>
<gene>
    <name evidence="3" type="ORF">PPACK8108_LOCUS19962</name>
</gene>
<sequence length="883" mass="93418">MATSLPHPPASPSQSSQSHPRPPSNSISAGRPPSLNQLTEAMRLNPDRWQQLKIETDAARLATGIATTTTNNNNNPSQSLPSSSIIRNSPANGLDPIRQLSSASVTPLNLSPASSSVIITPVSSRLRLPSSSLHRAEALARANSYSTASNSNSSCSVNSPSNLNSAINPGSYNLGSYRISSAVPNSNNQPDQQTSSQNSNFDSAHNPESALSRQQQHQLLVQRRASASDIGVEFNRARAPSLAAIREHYIARTKPEMTLVPSGDNSQSTTEKSLGSSSTTPLTDSSERSYRDSTGSAQSSGKPADDPIVLNSNRTSDSTPTQALVTVAPSSNDQSTQDTSDLKPSPQVTLTLAPQHNPSESKDSNIKPKLTNLTEEPERYQDSNSQAKPLGAAQPKLPPGLEHTKASDPNNASNSIKSDVHPLQHSWTLFFDSRATLASAKRSSASGPIGGQAYEAALQTIGTFNTVEDFCRFFNWTVRPSQMDMHSSVQLFKSGIKPMWEDPANSKGGKWTMTMKSNSNLALLDKLWTYLVLGLVGEQVDLYDDVCGAIVSTRPKGNRVQIWVREKGNVEKVNGLGKRLISLLEINEDMGVSVEFTPHSGGYQGNSKFISLQPHHATPTSNHARSATFNGASLNTPTRPSIGGMVMGSNLGRTPEENIMAANEMRRSTSADISSSASRPNLVMHHSHLNNQMGNLSNGSGPSGAFGRAGGPMKINQLNSNDAPIQIGVWRPSNGPPGIIGRGVNMASMVANGVSAGARRPQSHGATQPGTLMGTPAGATGRSPRTVGGNGNVSIGGIHKVSGTFNEGNATKLGQETYKMSINKNLDGANHQGHEQGFRVLDHSRNNSASSNHGGMSNQLTKNLSSNSGPSANSIGVGITTGS</sequence>
<feature type="compositionally biased region" description="Polar residues" evidence="2">
    <location>
        <begin position="846"/>
        <end position="883"/>
    </location>
</feature>
<feature type="compositionally biased region" description="Low complexity" evidence="2">
    <location>
        <begin position="211"/>
        <end position="222"/>
    </location>
</feature>
<feature type="region of interest" description="Disordered" evidence="2">
    <location>
        <begin position="844"/>
        <end position="883"/>
    </location>
</feature>
<evidence type="ECO:0000256" key="1">
    <source>
        <dbReference type="RuleBase" id="RU004374"/>
    </source>
</evidence>
<dbReference type="EMBL" id="CALTRL010005723">
    <property type="protein sequence ID" value="CAH7685441.1"/>
    <property type="molecule type" value="Genomic_DNA"/>
</dbReference>
<dbReference type="InterPro" id="IPR001040">
    <property type="entry name" value="TIF_eIF_4E"/>
</dbReference>
<feature type="compositionally biased region" description="Polar residues" evidence="2">
    <location>
        <begin position="310"/>
        <end position="324"/>
    </location>
</feature>
<feature type="compositionally biased region" description="Polar residues" evidence="2">
    <location>
        <begin position="407"/>
        <end position="417"/>
    </location>
</feature>
<dbReference type="GO" id="GO:0003743">
    <property type="term" value="F:translation initiation factor activity"/>
    <property type="evidence" value="ECO:0007669"/>
    <property type="project" value="UniProtKB-KW"/>
</dbReference>
<feature type="region of interest" description="Disordered" evidence="2">
    <location>
        <begin position="178"/>
        <end position="222"/>
    </location>
</feature>
<dbReference type="PANTHER" id="PTHR11960:SF73">
    <property type="entry name" value="TRANSLATION INITIATION FACTOR 4E, PUTATIVE-RELATED"/>
    <property type="match status" value="1"/>
</dbReference>
<comment type="caution">
    <text evidence="3">The sequence shown here is derived from an EMBL/GenBank/DDBJ whole genome shotgun (WGS) entry which is preliminary data.</text>
</comment>
<feature type="compositionally biased region" description="Low complexity" evidence="2">
    <location>
        <begin position="330"/>
        <end position="339"/>
    </location>
</feature>
<feature type="compositionally biased region" description="Polar residues" evidence="2">
    <location>
        <begin position="263"/>
        <end position="284"/>
    </location>
</feature>
<feature type="compositionally biased region" description="Polar residues" evidence="2">
    <location>
        <begin position="346"/>
        <end position="358"/>
    </location>
</feature>
<dbReference type="SUPFAM" id="SSF55418">
    <property type="entry name" value="eIF4e-like"/>
    <property type="match status" value="1"/>
</dbReference>
<comment type="similarity">
    <text evidence="1">Belongs to the eukaryotic initiation factor 4E family.</text>
</comment>
<protein>
    <submittedName>
        <fullName evidence="3">Expressed protein</fullName>
    </submittedName>
</protein>
<organism evidence="3 4">
    <name type="scientific">Phakopsora pachyrhizi</name>
    <name type="common">Asian soybean rust disease fungus</name>
    <dbReference type="NCBI Taxonomy" id="170000"/>
    <lineage>
        <taxon>Eukaryota</taxon>
        <taxon>Fungi</taxon>
        <taxon>Dikarya</taxon>
        <taxon>Basidiomycota</taxon>
        <taxon>Pucciniomycotina</taxon>
        <taxon>Pucciniomycetes</taxon>
        <taxon>Pucciniales</taxon>
        <taxon>Phakopsoraceae</taxon>
        <taxon>Phakopsora</taxon>
    </lineage>
</organism>
<dbReference type="InterPro" id="IPR023398">
    <property type="entry name" value="TIF_eIF4e-like"/>
</dbReference>
<feature type="region of interest" description="Disordered" evidence="2">
    <location>
        <begin position="255"/>
        <end position="419"/>
    </location>
</feature>
<evidence type="ECO:0000313" key="4">
    <source>
        <dbReference type="Proteomes" id="UP001153365"/>
    </source>
</evidence>
<dbReference type="GO" id="GO:0000340">
    <property type="term" value="F:RNA 7-methylguanosine cap binding"/>
    <property type="evidence" value="ECO:0007669"/>
    <property type="project" value="TreeGrafter"/>
</dbReference>
<keyword evidence="1" id="KW-0694">RNA-binding</keyword>
<dbReference type="AlphaFoldDB" id="A0AAV0BFQ4"/>
<accession>A0AAV0BFQ4</accession>
<keyword evidence="1" id="KW-0648">Protein biosynthesis</keyword>
<feature type="region of interest" description="Disordered" evidence="2">
    <location>
        <begin position="1"/>
        <end position="38"/>
    </location>
</feature>
<reference evidence="3" key="1">
    <citation type="submission" date="2022-06" db="EMBL/GenBank/DDBJ databases">
        <authorList>
            <consortium name="SYNGENTA / RWTH Aachen University"/>
        </authorList>
    </citation>
    <scope>NUCLEOTIDE SEQUENCE</scope>
</reference>
<name>A0AAV0BFQ4_PHAPC</name>
<dbReference type="PANTHER" id="PTHR11960">
    <property type="entry name" value="EUKARYOTIC TRANSLATION INITIATION FACTOR 4E RELATED"/>
    <property type="match status" value="1"/>
</dbReference>
<dbReference type="GO" id="GO:0016281">
    <property type="term" value="C:eukaryotic translation initiation factor 4F complex"/>
    <property type="evidence" value="ECO:0007669"/>
    <property type="project" value="TreeGrafter"/>
</dbReference>
<dbReference type="Pfam" id="PF01652">
    <property type="entry name" value="IF4E"/>
    <property type="match status" value="1"/>
</dbReference>
<feature type="compositionally biased region" description="Low complexity" evidence="2">
    <location>
        <begin position="65"/>
        <end position="90"/>
    </location>
</feature>
<evidence type="ECO:0000313" key="3">
    <source>
        <dbReference type="EMBL" id="CAH7685441.1"/>
    </source>
</evidence>
<dbReference type="Proteomes" id="UP001153365">
    <property type="component" value="Unassembled WGS sequence"/>
</dbReference>
<feature type="compositionally biased region" description="Pro residues" evidence="2">
    <location>
        <begin position="1"/>
        <end position="11"/>
    </location>
</feature>
<feature type="compositionally biased region" description="Polar residues" evidence="2">
    <location>
        <begin position="178"/>
        <end position="203"/>
    </location>
</feature>
<keyword evidence="1" id="KW-0396">Initiation factor</keyword>
<dbReference type="Gene3D" id="3.30.760.10">
    <property type="entry name" value="RNA Cap, Translation Initiation Factor Eif4e"/>
    <property type="match status" value="1"/>
</dbReference>